<evidence type="ECO:0000256" key="1">
    <source>
        <dbReference type="SAM" id="MobiDB-lite"/>
    </source>
</evidence>
<sequence length="474" mass="49955">MWFDKNDDGSFAPAERLHVKLTRTPEGGHVVTFDSSGERWLFTGSGWLVSQSDRNGNALTVGYAPEGHVSSVTDSQTRATNFEHDAEERPVSITEPAGETYALAYDSSRRLTSLTKPGDVTTTYADNTVTDANGNLTAVAPPAPAGASSYTYDSLSRLTGVTDGNGVKLEYGYDRLDRVVSVKRGAEVLQANTYGVNGNLTGAQVPGVSRVLAYDAADRLTSLADAHGGTTGFGYDDADRRTSTDFPGGATQRTGYDDSGRQPSITVVNGGRELLAASYRFTRSDGGDTDRLQSKTVKGVTTDYGYDALGRLTSAGSGTCRLDNASNLLSGEGRGYVVDAADQYTRINDMAVSFDGAGNCKSTSSPATSFTHSPANQVRTGDHEGARVMEFAYDTADQTRPNRITETPTGGSPVTHVFTRTAFGVSEVVDNGVRSGFTRDTKGLLVGVKDGSGARHGAVTDYRGSVLALVDGAG</sequence>
<dbReference type="PANTHER" id="PTHR32305">
    <property type="match status" value="1"/>
</dbReference>
<dbReference type="InterPro" id="IPR031325">
    <property type="entry name" value="RHS_repeat"/>
</dbReference>
<dbReference type="Gene3D" id="2.180.10.10">
    <property type="entry name" value="RHS repeat-associated core"/>
    <property type="match status" value="1"/>
</dbReference>
<protein>
    <submittedName>
        <fullName evidence="2">RHS repeat protein</fullName>
    </submittedName>
</protein>
<proteinExistence type="predicted"/>
<name>A0AA45L8Z6_9PSEU</name>
<reference evidence="2" key="1">
    <citation type="submission" date="2021-04" db="EMBL/GenBank/DDBJ databases">
        <title>Genomic sequence of Actinosynnema pretiosum subsp. pretiosum ATCC 31280 (C-14919).</title>
        <authorList>
            <person name="Bai L."/>
            <person name="Wang X."/>
            <person name="Xiao Y."/>
        </authorList>
    </citation>
    <scope>NUCLEOTIDE SEQUENCE</scope>
    <source>
        <strain evidence="2">ATCC 31280</strain>
    </source>
</reference>
<evidence type="ECO:0000313" key="3">
    <source>
        <dbReference type="Proteomes" id="UP000677152"/>
    </source>
</evidence>
<dbReference type="NCBIfam" id="TIGR01643">
    <property type="entry name" value="YD_repeat_2x"/>
    <property type="match status" value="3"/>
</dbReference>
<evidence type="ECO:0000313" key="2">
    <source>
        <dbReference type="EMBL" id="QUF05541.1"/>
    </source>
</evidence>
<dbReference type="PANTHER" id="PTHR32305:SF15">
    <property type="entry name" value="PROTEIN RHSA-RELATED"/>
    <property type="match status" value="1"/>
</dbReference>
<dbReference type="EMBL" id="CP073249">
    <property type="protein sequence ID" value="QUF05541.1"/>
    <property type="molecule type" value="Genomic_DNA"/>
</dbReference>
<dbReference type="InterPro" id="IPR006530">
    <property type="entry name" value="YD"/>
</dbReference>
<organism evidence="2 3">
    <name type="scientific">Actinosynnema pretiosum subsp. pretiosum</name>
    <dbReference type="NCBI Taxonomy" id="103721"/>
    <lineage>
        <taxon>Bacteria</taxon>
        <taxon>Bacillati</taxon>
        <taxon>Actinomycetota</taxon>
        <taxon>Actinomycetes</taxon>
        <taxon>Pseudonocardiales</taxon>
        <taxon>Pseudonocardiaceae</taxon>
        <taxon>Actinosynnema</taxon>
    </lineage>
</organism>
<dbReference type="Proteomes" id="UP000677152">
    <property type="component" value="Chromosome"/>
</dbReference>
<dbReference type="AlphaFoldDB" id="A0AA45L8Z6"/>
<gene>
    <name evidence="2" type="ORF">KCV87_05430</name>
</gene>
<feature type="region of interest" description="Disordered" evidence="1">
    <location>
        <begin position="235"/>
        <end position="262"/>
    </location>
</feature>
<accession>A0AA45L8Z6</accession>
<dbReference type="InterPro" id="IPR050708">
    <property type="entry name" value="T6SS_VgrG/RHS"/>
</dbReference>
<dbReference type="Pfam" id="PF05593">
    <property type="entry name" value="RHS_repeat"/>
    <property type="match status" value="3"/>
</dbReference>